<dbReference type="Proteomes" id="UP001176521">
    <property type="component" value="Unassembled WGS sequence"/>
</dbReference>
<dbReference type="GO" id="GO:0019752">
    <property type="term" value="P:carboxylic acid metabolic process"/>
    <property type="evidence" value="ECO:0007669"/>
    <property type="project" value="InterPro"/>
</dbReference>
<keyword evidence="3" id="KW-0210">Decarboxylase</keyword>
<keyword evidence="5 7" id="KW-0456">Lyase</keyword>
<dbReference type="GO" id="GO:0030170">
    <property type="term" value="F:pyridoxal phosphate binding"/>
    <property type="evidence" value="ECO:0007669"/>
    <property type="project" value="InterPro"/>
</dbReference>
<accession>A0AAN6G6M9</accession>
<keyword evidence="10" id="KW-1185">Reference proteome</keyword>
<dbReference type="EMBL" id="JAPDMQ010000494">
    <property type="protein sequence ID" value="KAK0523704.1"/>
    <property type="molecule type" value="Genomic_DNA"/>
</dbReference>
<feature type="modified residue" description="N6-(pyridoxal phosphate)lysine" evidence="6">
    <location>
        <position position="338"/>
    </location>
</feature>
<comment type="cofactor">
    <cofactor evidence="1 6 7">
        <name>pyridoxal 5'-phosphate</name>
        <dbReference type="ChEBI" id="CHEBI:597326"/>
    </cofactor>
</comment>
<evidence type="ECO:0000256" key="8">
    <source>
        <dbReference type="SAM" id="MobiDB-lite"/>
    </source>
</evidence>
<feature type="region of interest" description="Disordered" evidence="8">
    <location>
        <begin position="1"/>
        <end position="22"/>
    </location>
</feature>
<evidence type="ECO:0000256" key="3">
    <source>
        <dbReference type="ARBA" id="ARBA00022793"/>
    </source>
</evidence>
<evidence type="ECO:0000256" key="6">
    <source>
        <dbReference type="PIRSR" id="PIRSR602129-50"/>
    </source>
</evidence>
<dbReference type="GO" id="GO:0004351">
    <property type="term" value="F:glutamate decarboxylase activity"/>
    <property type="evidence" value="ECO:0007669"/>
    <property type="project" value="UniProtKB-EC"/>
</dbReference>
<evidence type="ECO:0000313" key="10">
    <source>
        <dbReference type="Proteomes" id="UP001176521"/>
    </source>
</evidence>
<dbReference type="PANTHER" id="PTHR45677:SF8">
    <property type="entry name" value="CYSTEINE SULFINIC ACID DECARBOXYLASE"/>
    <property type="match status" value="1"/>
</dbReference>
<dbReference type="EC" id="4.1.1.15" evidence="9"/>
<proteinExistence type="inferred from homology"/>
<dbReference type="InterPro" id="IPR015421">
    <property type="entry name" value="PyrdxlP-dep_Trfase_major"/>
</dbReference>
<comment type="caution">
    <text evidence="9">The sequence shown here is derived from an EMBL/GenBank/DDBJ whole genome shotgun (WGS) entry which is preliminary data.</text>
</comment>
<dbReference type="Gene3D" id="3.40.640.10">
    <property type="entry name" value="Type I PLP-dependent aspartate aminotransferase-like (Major domain)"/>
    <property type="match status" value="1"/>
</dbReference>
<dbReference type="InterPro" id="IPR002129">
    <property type="entry name" value="PyrdxlP-dep_de-COase"/>
</dbReference>
<keyword evidence="4 6" id="KW-0663">Pyridoxal phosphate</keyword>
<reference evidence="9" key="1">
    <citation type="journal article" date="2023" name="PhytoFront">
        <title>Draft Genome Resources of Seven Strains of Tilletia horrida, Causal Agent of Kernel Smut of Rice.</title>
        <authorList>
            <person name="Khanal S."/>
            <person name="Antony Babu S."/>
            <person name="Zhou X.G."/>
        </authorList>
    </citation>
    <scope>NUCLEOTIDE SEQUENCE</scope>
    <source>
        <strain evidence="9">TX3</strain>
    </source>
</reference>
<name>A0AAN6G6M9_9BASI</name>
<gene>
    <name evidence="9" type="primary">GAD2</name>
    <name evidence="9" type="ORF">OC842_006059</name>
</gene>
<comment type="similarity">
    <text evidence="2 7">Belongs to the group II decarboxylase family.</text>
</comment>
<dbReference type="Gene3D" id="3.90.1150.170">
    <property type="match status" value="1"/>
</dbReference>
<organism evidence="9 10">
    <name type="scientific">Tilletia horrida</name>
    <dbReference type="NCBI Taxonomy" id="155126"/>
    <lineage>
        <taxon>Eukaryota</taxon>
        <taxon>Fungi</taxon>
        <taxon>Dikarya</taxon>
        <taxon>Basidiomycota</taxon>
        <taxon>Ustilaginomycotina</taxon>
        <taxon>Exobasidiomycetes</taxon>
        <taxon>Tilletiales</taxon>
        <taxon>Tilletiaceae</taxon>
        <taxon>Tilletia</taxon>
    </lineage>
</organism>
<evidence type="ECO:0000313" key="9">
    <source>
        <dbReference type="EMBL" id="KAK0523704.1"/>
    </source>
</evidence>
<dbReference type="InterPro" id="IPR021115">
    <property type="entry name" value="Pyridoxal-P_BS"/>
</dbReference>
<dbReference type="GO" id="GO:0005737">
    <property type="term" value="C:cytoplasm"/>
    <property type="evidence" value="ECO:0007669"/>
    <property type="project" value="TreeGrafter"/>
</dbReference>
<protein>
    <submittedName>
        <fullName evidence="9">Glutamate decarboxylase 2</fullName>
        <ecNumber evidence="9">4.1.1.15</ecNumber>
    </submittedName>
</protein>
<dbReference type="InterPro" id="IPR015424">
    <property type="entry name" value="PyrdxlP-dep_Trfase"/>
</dbReference>
<evidence type="ECO:0000256" key="7">
    <source>
        <dbReference type="RuleBase" id="RU000382"/>
    </source>
</evidence>
<evidence type="ECO:0000256" key="2">
    <source>
        <dbReference type="ARBA" id="ARBA00009533"/>
    </source>
</evidence>
<evidence type="ECO:0000256" key="1">
    <source>
        <dbReference type="ARBA" id="ARBA00001933"/>
    </source>
</evidence>
<sequence>MPSPVANVMQAPAGGSKLRAGQDVSRPVASQQAAVLLPEITALALDWMKRGESGGAVVEDHSPDELQELLSISFPEDGGKNASASGSSNDVSIDAGLRRVVAASEKILRYSVNHWTQGRFAAKLYSSIDPVGQASELLLGTLNANAHVFSAAPALSVIEVATVRKINDLIQYGPDAGGLTMPGGSASNRLSLTTAINNLLPSVQKEGIASLPQPPVIFTSEHSHYSIEQAAISAGIGLNNVIKVATDDAGRMNVDDLARQLESSVANGKQPFYINATSGTTVTGCFDNIRQVSAVARKYDCWLHVDGSWGGSVMFSSKYRSLLDGIELSDSFTVNPHKGLRVPLQCSFLLVRDRRWLGANVVEGDYLFHEGQQYDIGRTTTFCGRRSDALKLYLAWQMHGSQGLARMIDDALDSGKVIRQRIREHPNLQLILPQDEHTPSYSVCFRFRRSCDTASAPADCAALTLTPRQMVRPIHAAVLRRGRVMVDFAPLRVRVRDRVVATAGGSDQAGPSAAQDANELGFVGDVFRLPLHPFGLAAGLLVLEEIVEVGTELYGP</sequence>
<dbReference type="PANTHER" id="PTHR45677">
    <property type="entry name" value="GLUTAMATE DECARBOXYLASE-RELATED"/>
    <property type="match status" value="1"/>
</dbReference>
<dbReference type="PROSITE" id="PS00392">
    <property type="entry name" value="DDC_GAD_HDC_YDC"/>
    <property type="match status" value="1"/>
</dbReference>
<dbReference type="AlphaFoldDB" id="A0AAN6G6M9"/>
<evidence type="ECO:0000256" key="4">
    <source>
        <dbReference type="ARBA" id="ARBA00022898"/>
    </source>
</evidence>
<dbReference type="SUPFAM" id="SSF53383">
    <property type="entry name" value="PLP-dependent transferases"/>
    <property type="match status" value="1"/>
</dbReference>
<dbReference type="Pfam" id="PF00282">
    <property type="entry name" value="Pyridoxal_deC"/>
    <property type="match status" value="1"/>
</dbReference>
<evidence type="ECO:0000256" key="5">
    <source>
        <dbReference type="ARBA" id="ARBA00023239"/>
    </source>
</evidence>